<reference evidence="1 2" key="1">
    <citation type="submission" date="2017-09" db="EMBL/GenBank/DDBJ databases">
        <title>Large-scale bioinformatics analysis of Bacillus genomes uncovers conserved roles of natural products in bacterial physiology.</title>
        <authorList>
            <consortium name="Agbiome Team Llc"/>
            <person name="Bleich R.M."/>
            <person name="Kirk G.J."/>
            <person name="Santa Maria K.C."/>
            <person name="Allen S.E."/>
            <person name="Farag S."/>
            <person name="Shank E.A."/>
            <person name="Bowers A."/>
        </authorList>
    </citation>
    <scope>NUCLEOTIDE SEQUENCE [LARGE SCALE GENOMIC DNA]</scope>
    <source>
        <strain evidence="1 2">AFS003013</strain>
    </source>
</reference>
<organism evidence="1 2">
    <name type="scientific">Priestia megaterium</name>
    <name type="common">Bacillus megaterium</name>
    <dbReference type="NCBI Taxonomy" id="1404"/>
    <lineage>
        <taxon>Bacteria</taxon>
        <taxon>Bacillati</taxon>
        <taxon>Bacillota</taxon>
        <taxon>Bacilli</taxon>
        <taxon>Bacillales</taxon>
        <taxon>Bacillaceae</taxon>
        <taxon>Priestia</taxon>
    </lineage>
</organism>
<dbReference type="RefSeq" id="WP_098277998.1">
    <property type="nucleotide sequence ID" value="NZ_JAYKZT010000005.1"/>
</dbReference>
<proteinExistence type="predicted"/>
<sequence length="316" mass="36760">MNPHDFMQQVKILNYVSNHIKSQLSFYALETGEVKKVHFQRLIPIINRLLKTDRFKGIVQLLNEDSSETVAQQLLNLFSSLGEIAKLVEGYYLPLPERAIELPRSKELVFLSSTNKKTSTSSYIGLCSGYNSANDNIPTMTLNEWMPSIDVSEFLQIIKKSQPYEILDKPSQVFIPQKNRGWTEYKKIKDNNIREFIAKFNLAQGPVTYFWVHETRNKSNYYQIPNHYLDIAKFAIEKQDGINRIVDCLKINDEFFSVKFNQRIPLAEKKMLMLFALPENLYDPFRWIIPISHYEDFIYIVSRIGIKVPGLSSSKS</sequence>
<protein>
    <submittedName>
        <fullName evidence="1">Uncharacterized protein</fullName>
    </submittedName>
</protein>
<dbReference type="EMBL" id="NTYW01000006">
    <property type="protein sequence ID" value="PES40845.1"/>
    <property type="molecule type" value="Genomic_DNA"/>
</dbReference>
<dbReference type="AlphaFoldDB" id="A0AAE5UD60"/>
<accession>A0AAE5UD60</accession>
<gene>
    <name evidence="1" type="ORF">CN497_09020</name>
</gene>
<evidence type="ECO:0000313" key="1">
    <source>
        <dbReference type="EMBL" id="PES40845.1"/>
    </source>
</evidence>
<evidence type="ECO:0000313" key="2">
    <source>
        <dbReference type="Proteomes" id="UP000220341"/>
    </source>
</evidence>
<name>A0AAE5UD60_PRIMG</name>
<dbReference type="Proteomes" id="UP000220341">
    <property type="component" value="Unassembled WGS sequence"/>
</dbReference>
<comment type="caution">
    <text evidence="1">The sequence shown here is derived from an EMBL/GenBank/DDBJ whole genome shotgun (WGS) entry which is preliminary data.</text>
</comment>